<dbReference type="SMART" id="SM00147">
    <property type="entry name" value="RasGEF"/>
    <property type="match status" value="1"/>
</dbReference>
<keyword evidence="6" id="KW-0812">Transmembrane</keyword>
<dbReference type="Pfam" id="PF00722">
    <property type="entry name" value="Glyco_hydro_16"/>
    <property type="match status" value="1"/>
</dbReference>
<dbReference type="Pfam" id="PF00018">
    <property type="entry name" value="SH3_1"/>
    <property type="match status" value="1"/>
</dbReference>
<dbReference type="InterPro" id="IPR036964">
    <property type="entry name" value="RASGEF_cat_dom_sf"/>
</dbReference>
<dbReference type="CDD" id="cd00413">
    <property type="entry name" value="Glyco_hydrolase_16"/>
    <property type="match status" value="1"/>
</dbReference>
<dbReference type="CDD" id="cd06224">
    <property type="entry name" value="REM"/>
    <property type="match status" value="1"/>
</dbReference>
<dbReference type="CDD" id="cd00155">
    <property type="entry name" value="RasGEF"/>
    <property type="match status" value="1"/>
</dbReference>
<comment type="caution">
    <text evidence="11">The sequence shown here is derived from an EMBL/GenBank/DDBJ whole genome shotgun (WGS) entry which is preliminary data.</text>
</comment>
<feature type="region of interest" description="Disordered" evidence="5">
    <location>
        <begin position="85"/>
        <end position="128"/>
    </location>
</feature>
<feature type="domain" description="Ras-GEF" evidence="8">
    <location>
        <begin position="908"/>
        <end position="1145"/>
    </location>
</feature>
<protein>
    <submittedName>
        <fullName evidence="11">Cell division cycle- protein</fullName>
    </submittedName>
</protein>
<dbReference type="InterPro" id="IPR008937">
    <property type="entry name" value="Ras-like_GEF"/>
</dbReference>
<keyword evidence="11" id="KW-0132">Cell division</keyword>
<reference evidence="11" key="1">
    <citation type="submission" date="2022-10" db="EMBL/GenBank/DDBJ databases">
        <title>Culturing micro-colonial fungi from biological soil crusts in the Mojave desert and describing Neophaeococcomyces mojavensis, and introducing the new genera and species Taxawa tesnikishii.</title>
        <authorList>
            <person name="Kurbessoian T."/>
            <person name="Stajich J.E."/>
        </authorList>
    </citation>
    <scope>NUCLEOTIDE SEQUENCE</scope>
    <source>
        <strain evidence="11">TK_1</strain>
    </source>
</reference>
<evidence type="ECO:0000259" key="8">
    <source>
        <dbReference type="PROSITE" id="PS50009"/>
    </source>
</evidence>
<feature type="region of interest" description="Disordered" evidence="5">
    <location>
        <begin position="239"/>
        <end position="263"/>
    </location>
</feature>
<evidence type="ECO:0000259" key="9">
    <source>
        <dbReference type="PROSITE" id="PS50212"/>
    </source>
</evidence>
<evidence type="ECO:0000256" key="4">
    <source>
        <dbReference type="PROSITE-ProRule" id="PRU00192"/>
    </source>
</evidence>
<dbReference type="InterPro" id="IPR056686">
    <property type="entry name" value="DUF7784"/>
</dbReference>
<dbReference type="SUPFAM" id="SSF50044">
    <property type="entry name" value="SH3-domain"/>
    <property type="match status" value="1"/>
</dbReference>
<keyword evidence="6" id="KW-1133">Transmembrane helix</keyword>
<dbReference type="SMART" id="SM00326">
    <property type="entry name" value="SH3"/>
    <property type="match status" value="1"/>
</dbReference>
<dbReference type="GO" id="GO:0051301">
    <property type="term" value="P:cell division"/>
    <property type="evidence" value="ECO:0007669"/>
    <property type="project" value="UniProtKB-KW"/>
</dbReference>
<dbReference type="SMART" id="SM00229">
    <property type="entry name" value="RasGEFN"/>
    <property type="match status" value="1"/>
</dbReference>
<keyword evidence="11" id="KW-0131">Cell cycle</keyword>
<dbReference type="InterPro" id="IPR001895">
    <property type="entry name" value="RASGEF_cat_dom"/>
</dbReference>
<dbReference type="SUPFAM" id="SSF48366">
    <property type="entry name" value="Ras GEF"/>
    <property type="match status" value="1"/>
</dbReference>
<dbReference type="Pfam" id="PF25006">
    <property type="entry name" value="DUF7783"/>
    <property type="match status" value="1"/>
</dbReference>
<keyword evidence="6" id="KW-0472">Membrane</keyword>
<dbReference type="PRINTS" id="PR00452">
    <property type="entry name" value="SH3DOMAIN"/>
</dbReference>
<feature type="domain" description="N-terminal Ras-GEF" evidence="9">
    <location>
        <begin position="740"/>
        <end position="873"/>
    </location>
</feature>
<evidence type="ECO:0000256" key="5">
    <source>
        <dbReference type="SAM" id="MobiDB-lite"/>
    </source>
</evidence>
<dbReference type="InterPro" id="IPR023578">
    <property type="entry name" value="Ras_GEF_dom_sf"/>
</dbReference>
<accession>A0ABQ9NVB5</accession>
<evidence type="ECO:0000259" key="10">
    <source>
        <dbReference type="PROSITE" id="PS51762"/>
    </source>
</evidence>
<evidence type="ECO:0000256" key="6">
    <source>
        <dbReference type="SAM" id="Phobius"/>
    </source>
</evidence>
<feature type="compositionally biased region" description="Polar residues" evidence="5">
    <location>
        <begin position="239"/>
        <end position="249"/>
    </location>
</feature>
<feature type="region of interest" description="Disordered" evidence="5">
    <location>
        <begin position="637"/>
        <end position="683"/>
    </location>
</feature>
<dbReference type="InterPro" id="IPR056685">
    <property type="entry name" value="DUF7783"/>
</dbReference>
<dbReference type="PROSITE" id="PS50212">
    <property type="entry name" value="RASGEF_NTER"/>
    <property type="match status" value="1"/>
</dbReference>
<name>A0ABQ9NVB5_9PEZI</name>
<dbReference type="Proteomes" id="UP001172684">
    <property type="component" value="Unassembled WGS sequence"/>
</dbReference>
<sequence length="1524" mass="169179">MNGYTGAVVAPGGMYVRALYDYDADDRTSLSFRQGDIIQVITQLESGWWDGVINGIRGWFPSNYCDVVPRGIDVGLDEKIAEEAEDADVEEGLQEGLDGQDDDADSAVDEEGDSFASQLSMDGTGNREQEEAAFWIPQATPDGRLFYFNTLTGASTMELPLESPSSLTENGPRDRTNVYIPEQTRPPPELMAGGYVNDDTDYEASASEAEGRSLMTNSHGSLHQHHSLFSNGIRSAASMDSLSGASPTRSRAESGDPTTSSFSVVHGTMPAIGTTMTSFANNPLGSSVSSAVPRRYIEDVNVVPLTWHRMVEDVRRSVERYRQAINNSDRSEYVRRAEDISDHLRLLLAAGSGTTDNHSGNPSIISTNKALYPHFRETMSRFSKLVLSSHIAAADWPPPDSYAKCLKEADGVLNGVYGFVEVAKQQRGEDIPRLVPGFVAGSRSGGSWQNNGLRSHDPTNPMAFIGQDDYEAPSEPSAWLDANLLDRLEELRKLINSSIRHLDEHLALREKIVSPYQHRLIGDGVCKAGGEVLESYRPWISAVESINLAPLASSFQNPSITDLGMHKQKVYDLVAELVIVCQAVAAPLADEWAEIRGDSLEDRLHNVRAVCKDLESSTSQLYYSLQILSEEIPIGNTASTRNSKRNTDGGLSLSSHERTSSRQQRPLLGEVTQPQSYKNGMELNSDPIAETYRSGGNPKVKKFFGEVPAPVGGIAGAAEDVPEFLRLDYEGEIAYDLKANPPQLKGGTLTALVEQLTRHDRLNSPFNNTFLLTYRSFTTASELFEMLAKRWSIQPPYGLAKEDLQTWVDKKQKPIRFRVVNILKTWFDNYWMEGSDSEAQQLIQRVYSFAKDHVATTSTPGAGPLMTAIEQRSRGQDMPKRLVPTTTAQTPQPILPKHMKKLKFLDIDATEFARQLTIIESRLYGKIKPTECLNKTWQKKLNPGEPDPASNVKALILHSNQLTNWVAQMILTQQDVKRRVVVIKHFVNVADKCRSLNNFSTLTSIISALGTAPISRLNRTWGAVNARTMTTLENMRKLMGSTKNFAEYRDTLHKADPPCIPFFGVYLTDLTFIEDGIPSLIKKTNLINFAKRAKTAEVIRDIQQYQNVPYPLQAVPELQDYILTNMQSAGDVHEMYEMSLQVEPREREDEKIARLLSESALAFCECGYSVNSTSSPDHSVFTELQETDFLHISDLTDNIGWRPQVYRISQEQARGSYGKNAQLENVLANPLKDKSSWAGPSVNGSDAGLQLWARSEPQDDTIGMGEVASERTDMWYGSFRVAMKMSAVPGTCGAFFWFRNNTQEIDMEFLSKQFNETSNPINLVLQSPASQAAGFDAQYTPNFDVYPLPFNPTEGFHEYRFDWLPGKVSFYADGQWLRDMTLETPDSPGHLVLNHWSNGDPFWSAGPPAEDAVMTVSYVKAYFNSSDSDRISKYEKRCDNGDRDKVCQIPDQITAPDPAGANGNETARTYFFTQDKEHTPHQILYDAPDNPFYSGAGGRQSVISSSFSAAAVACIVALVSLVAL</sequence>
<keyword evidence="2 3" id="KW-0344">Guanine-nucleotide releasing factor</keyword>
<dbReference type="Gene3D" id="2.30.30.40">
    <property type="entry name" value="SH3 Domains"/>
    <property type="match status" value="1"/>
</dbReference>
<dbReference type="InterPro" id="IPR000757">
    <property type="entry name" value="Beta-glucanase-like"/>
</dbReference>
<dbReference type="InterPro" id="IPR013320">
    <property type="entry name" value="ConA-like_dom_sf"/>
</dbReference>
<dbReference type="PROSITE" id="PS51762">
    <property type="entry name" value="GH16_2"/>
    <property type="match status" value="1"/>
</dbReference>
<evidence type="ECO:0000313" key="11">
    <source>
        <dbReference type="EMBL" id="KAJ9665673.1"/>
    </source>
</evidence>
<feature type="transmembrane region" description="Helical" evidence="6">
    <location>
        <begin position="1502"/>
        <end position="1523"/>
    </location>
</feature>
<dbReference type="PROSITE" id="PS00720">
    <property type="entry name" value="RASGEF"/>
    <property type="match status" value="1"/>
</dbReference>
<dbReference type="Pfam" id="PF00618">
    <property type="entry name" value="RasGEF_N"/>
    <property type="match status" value="1"/>
</dbReference>
<dbReference type="Pfam" id="PF00617">
    <property type="entry name" value="RasGEF"/>
    <property type="match status" value="1"/>
</dbReference>
<dbReference type="InterPro" id="IPR000651">
    <property type="entry name" value="Ras-like_Gua-exchang_fac_N"/>
</dbReference>
<dbReference type="InterPro" id="IPR019804">
    <property type="entry name" value="Ras_G-nucl-exch_fac_CS"/>
</dbReference>
<dbReference type="Pfam" id="PF25008">
    <property type="entry name" value="DUF7784"/>
    <property type="match status" value="1"/>
</dbReference>
<dbReference type="InterPro" id="IPR001452">
    <property type="entry name" value="SH3_domain"/>
</dbReference>
<dbReference type="SUPFAM" id="SSF49899">
    <property type="entry name" value="Concanavalin A-like lectins/glucanases"/>
    <property type="match status" value="1"/>
</dbReference>
<keyword evidence="12" id="KW-1185">Reference proteome</keyword>
<proteinExistence type="predicted"/>
<evidence type="ECO:0000256" key="2">
    <source>
        <dbReference type="ARBA" id="ARBA00022658"/>
    </source>
</evidence>
<dbReference type="EMBL" id="JAPDRL010000026">
    <property type="protein sequence ID" value="KAJ9665673.1"/>
    <property type="molecule type" value="Genomic_DNA"/>
</dbReference>
<feature type="domain" description="SH3" evidence="7">
    <location>
        <begin position="11"/>
        <end position="70"/>
    </location>
</feature>
<feature type="domain" description="GH16" evidence="10">
    <location>
        <begin position="1168"/>
        <end position="1427"/>
    </location>
</feature>
<dbReference type="PANTHER" id="PTHR23113:SF368">
    <property type="entry name" value="CELL DIVISION CONTROL PROTEIN 25"/>
    <property type="match status" value="1"/>
</dbReference>
<dbReference type="Gene3D" id="1.20.870.10">
    <property type="entry name" value="Son of sevenless (SoS) protein Chain: S domain 1"/>
    <property type="match status" value="1"/>
</dbReference>
<evidence type="ECO:0000313" key="12">
    <source>
        <dbReference type="Proteomes" id="UP001172684"/>
    </source>
</evidence>
<evidence type="ECO:0000256" key="3">
    <source>
        <dbReference type="PROSITE-ProRule" id="PRU00168"/>
    </source>
</evidence>
<dbReference type="PROSITE" id="PS50009">
    <property type="entry name" value="RASGEF_CAT"/>
    <property type="match status" value="1"/>
</dbReference>
<feature type="compositionally biased region" description="Acidic residues" evidence="5">
    <location>
        <begin position="85"/>
        <end position="113"/>
    </location>
</feature>
<dbReference type="PANTHER" id="PTHR23113">
    <property type="entry name" value="GUANINE NUCLEOTIDE EXCHANGE FACTOR"/>
    <property type="match status" value="1"/>
</dbReference>
<evidence type="ECO:0000256" key="1">
    <source>
        <dbReference type="ARBA" id="ARBA00022443"/>
    </source>
</evidence>
<feature type="region of interest" description="Disordered" evidence="5">
    <location>
        <begin position="160"/>
        <end position="190"/>
    </location>
</feature>
<dbReference type="PROSITE" id="PS50002">
    <property type="entry name" value="SH3"/>
    <property type="match status" value="1"/>
</dbReference>
<dbReference type="Gene3D" id="1.10.840.10">
    <property type="entry name" value="Ras guanine-nucleotide exchange factors catalytic domain"/>
    <property type="match status" value="1"/>
</dbReference>
<organism evidence="11 12">
    <name type="scientific">Coniosporium apollinis</name>
    <dbReference type="NCBI Taxonomy" id="61459"/>
    <lineage>
        <taxon>Eukaryota</taxon>
        <taxon>Fungi</taxon>
        <taxon>Dikarya</taxon>
        <taxon>Ascomycota</taxon>
        <taxon>Pezizomycotina</taxon>
        <taxon>Dothideomycetes</taxon>
        <taxon>Dothideomycetes incertae sedis</taxon>
        <taxon>Coniosporium</taxon>
    </lineage>
</organism>
<dbReference type="Pfam" id="PF23518">
    <property type="entry name" value="WW_2"/>
    <property type="match status" value="1"/>
</dbReference>
<dbReference type="CDD" id="cd11883">
    <property type="entry name" value="SH3_Sdc25"/>
    <property type="match status" value="1"/>
</dbReference>
<dbReference type="InterPro" id="IPR036028">
    <property type="entry name" value="SH3-like_dom_sf"/>
</dbReference>
<evidence type="ECO:0000259" key="7">
    <source>
        <dbReference type="PROSITE" id="PS50002"/>
    </source>
</evidence>
<dbReference type="Gene3D" id="2.60.120.200">
    <property type="match status" value="1"/>
</dbReference>
<gene>
    <name evidence="11" type="primary">CDC25</name>
    <name evidence="11" type="ORF">H2201_004157</name>
</gene>
<keyword evidence="1 4" id="KW-0728">SH3 domain</keyword>
<dbReference type="InterPro" id="IPR057827">
    <property type="entry name" value="WW_fungi"/>
</dbReference>